<evidence type="ECO:0000313" key="1">
    <source>
        <dbReference type="EMBL" id="PEK28120.1"/>
    </source>
</evidence>
<accession>A0AB73RM74</accession>
<sequence>MAGYTMIQVIFSMVYNKMHVKGISPEIPFILLFAGNLKQSVGNEKNRLLKSLFIKICNFYKVYIESIV</sequence>
<dbReference type="Proteomes" id="UP000220435">
    <property type="component" value="Unassembled WGS sequence"/>
</dbReference>
<dbReference type="EMBL" id="NUFG01000001">
    <property type="protein sequence ID" value="PEK28120.1"/>
    <property type="molecule type" value="Genomic_DNA"/>
</dbReference>
<comment type="caution">
    <text evidence="1">The sequence shown here is derived from an EMBL/GenBank/DDBJ whole genome shotgun (WGS) entry which is preliminary data.</text>
</comment>
<organism evidence="1 2">
    <name type="scientific">Bacillus wiedmannii</name>
    <dbReference type="NCBI Taxonomy" id="1890302"/>
    <lineage>
        <taxon>Bacteria</taxon>
        <taxon>Bacillati</taxon>
        <taxon>Bacillota</taxon>
        <taxon>Bacilli</taxon>
        <taxon>Bacillales</taxon>
        <taxon>Bacillaceae</taxon>
        <taxon>Bacillus</taxon>
        <taxon>Bacillus cereus group</taxon>
    </lineage>
</organism>
<gene>
    <name evidence="1" type="ORF">CN694_03840</name>
</gene>
<proteinExistence type="predicted"/>
<protein>
    <submittedName>
        <fullName evidence="1">Uncharacterized protein</fullName>
    </submittedName>
</protein>
<reference evidence="1 2" key="1">
    <citation type="submission" date="2017-09" db="EMBL/GenBank/DDBJ databases">
        <title>Large-scale bioinformatics analysis of Bacillus genomes uncovers conserved roles of natural products in bacterial physiology.</title>
        <authorList>
            <consortium name="Agbiome Team Llc"/>
            <person name="Bleich R.M."/>
            <person name="Kirk G.J."/>
            <person name="Santa Maria K.C."/>
            <person name="Allen S.E."/>
            <person name="Farag S."/>
            <person name="Shank E.A."/>
            <person name="Bowers A."/>
        </authorList>
    </citation>
    <scope>NUCLEOTIDE SEQUENCE [LARGE SCALE GENOMIC DNA]</scope>
    <source>
        <strain evidence="1 2">AFS000414</strain>
    </source>
</reference>
<name>A0AB73RM74_9BACI</name>
<dbReference type="AlphaFoldDB" id="A0AB73RM74"/>
<evidence type="ECO:0000313" key="2">
    <source>
        <dbReference type="Proteomes" id="UP000220435"/>
    </source>
</evidence>